<name>A0AAD6SBF6_9AGAR</name>
<comment type="caution">
    <text evidence="1">The sequence shown here is derived from an EMBL/GenBank/DDBJ whole genome shotgun (WGS) entry which is preliminary data.</text>
</comment>
<evidence type="ECO:0000313" key="1">
    <source>
        <dbReference type="EMBL" id="KAJ7024137.1"/>
    </source>
</evidence>
<accession>A0AAD6SBF6</accession>
<reference evidence="1" key="1">
    <citation type="submission" date="2023-03" db="EMBL/GenBank/DDBJ databases">
        <title>Massive genome expansion in bonnet fungi (Mycena s.s.) driven by repeated elements and novel gene families across ecological guilds.</title>
        <authorList>
            <consortium name="Lawrence Berkeley National Laboratory"/>
            <person name="Harder C.B."/>
            <person name="Miyauchi S."/>
            <person name="Viragh M."/>
            <person name="Kuo A."/>
            <person name="Thoen E."/>
            <person name="Andreopoulos B."/>
            <person name="Lu D."/>
            <person name="Skrede I."/>
            <person name="Drula E."/>
            <person name="Henrissat B."/>
            <person name="Morin E."/>
            <person name="Kohler A."/>
            <person name="Barry K."/>
            <person name="LaButti K."/>
            <person name="Morin E."/>
            <person name="Salamov A."/>
            <person name="Lipzen A."/>
            <person name="Mereny Z."/>
            <person name="Hegedus B."/>
            <person name="Baldrian P."/>
            <person name="Stursova M."/>
            <person name="Weitz H."/>
            <person name="Taylor A."/>
            <person name="Grigoriev I.V."/>
            <person name="Nagy L.G."/>
            <person name="Martin F."/>
            <person name="Kauserud H."/>
        </authorList>
    </citation>
    <scope>NUCLEOTIDE SEQUENCE</scope>
    <source>
        <strain evidence="1">CBHHK200</strain>
    </source>
</reference>
<organism evidence="1 2">
    <name type="scientific">Mycena alexandri</name>
    <dbReference type="NCBI Taxonomy" id="1745969"/>
    <lineage>
        <taxon>Eukaryota</taxon>
        <taxon>Fungi</taxon>
        <taxon>Dikarya</taxon>
        <taxon>Basidiomycota</taxon>
        <taxon>Agaricomycotina</taxon>
        <taxon>Agaricomycetes</taxon>
        <taxon>Agaricomycetidae</taxon>
        <taxon>Agaricales</taxon>
        <taxon>Marasmiineae</taxon>
        <taxon>Mycenaceae</taxon>
        <taxon>Mycena</taxon>
    </lineage>
</organism>
<evidence type="ECO:0000313" key="2">
    <source>
        <dbReference type="Proteomes" id="UP001218188"/>
    </source>
</evidence>
<keyword evidence="2" id="KW-1185">Reference proteome</keyword>
<protein>
    <submittedName>
        <fullName evidence="1">Uncharacterized protein</fullName>
    </submittedName>
</protein>
<dbReference type="AlphaFoldDB" id="A0AAD6SBF6"/>
<feature type="non-terminal residue" evidence="1">
    <location>
        <position position="1"/>
    </location>
</feature>
<dbReference type="Proteomes" id="UP001218188">
    <property type="component" value="Unassembled WGS sequence"/>
</dbReference>
<dbReference type="EMBL" id="JARJCM010000174">
    <property type="protein sequence ID" value="KAJ7024137.1"/>
    <property type="molecule type" value="Genomic_DNA"/>
</dbReference>
<gene>
    <name evidence="1" type="ORF">C8F04DRAFT_1303054</name>
</gene>
<proteinExistence type="predicted"/>
<sequence>MSDRDLYSRLLLATGNGYPLSYPQPSDDLPPVCRARGIEIGDVGAVSSDGSFDAFFNICRPRDDPANRFGVPVEFESVDLGPGHVKSKEIYHRPGSHVSNTKMNKRRLDVDVQLSTASTQAAVLLLPDGGSRLDLRFRNTFRDLAIKHAQSWYAVISELRIR</sequence>